<keyword evidence="3" id="KW-1185">Reference proteome</keyword>
<feature type="compositionally biased region" description="Basic and acidic residues" evidence="1">
    <location>
        <begin position="148"/>
        <end position="163"/>
    </location>
</feature>
<sequence length="292" mass="32673">MPDVVSHTHFQIRLVNMLSFGDKFMKQKDGDKTKNENSMHKFVEDFSRDIANSSFPTIDLALPLVNVPQKVQTGGFFQSKPKSSSLTLNNLSRKRATSPLKQERKQPQAANGNSSKDSSFSFLPALQLNNVAKKMQGPTSGSVGHGGQSKDRPESSRERSNPRKDVNRDLILITGNVHFAIKMNKLYADSNLLYEVYGKVLRTLQGKFPCEQIVFLRNESGPVLQVVFYEIDAQLPNIESGCNVRCIGKFKGASRLHSFKITPLPSPPKEESLSRLKNLCNFTMNKIKGKDK</sequence>
<dbReference type="AlphaFoldDB" id="A0A7R8UXI3"/>
<evidence type="ECO:0000313" key="2">
    <source>
        <dbReference type="EMBL" id="CAD7088924.1"/>
    </source>
</evidence>
<accession>A0A7R8UXI3</accession>
<feature type="region of interest" description="Disordered" evidence="1">
    <location>
        <begin position="74"/>
        <end position="119"/>
    </location>
</feature>
<organism evidence="2 3">
    <name type="scientific">Hermetia illucens</name>
    <name type="common">Black soldier fly</name>
    <dbReference type="NCBI Taxonomy" id="343691"/>
    <lineage>
        <taxon>Eukaryota</taxon>
        <taxon>Metazoa</taxon>
        <taxon>Ecdysozoa</taxon>
        <taxon>Arthropoda</taxon>
        <taxon>Hexapoda</taxon>
        <taxon>Insecta</taxon>
        <taxon>Pterygota</taxon>
        <taxon>Neoptera</taxon>
        <taxon>Endopterygota</taxon>
        <taxon>Diptera</taxon>
        <taxon>Brachycera</taxon>
        <taxon>Stratiomyomorpha</taxon>
        <taxon>Stratiomyidae</taxon>
        <taxon>Hermetiinae</taxon>
        <taxon>Hermetia</taxon>
    </lineage>
</organism>
<dbReference type="InParanoid" id="A0A7R8UXI3"/>
<feature type="compositionally biased region" description="Polar residues" evidence="1">
    <location>
        <begin position="74"/>
        <end position="91"/>
    </location>
</feature>
<reference evidence="2 3" key="1">
    <citation type="submission" date="2020-11" db="EMBL/GenBank/DDBJ databases">
        <authorList>
            <person name="Wallbank WR R."/>
            <person name="Pardo Diaz C."/>
            <person name="Kozak K."/>
            <person name="Martin S."/>
            <person name="Jiggins C."/>
            <person name="Moest M."/>
            <person name="Warren A I."/>
            <person name="Generalovic N T."/>
            <person name="Byers J.R.P. K."/>
            <person name="Montejo-Kovacevich G."/>
            <person name="Yen C E."/>
        </authorList>
    </citation>
    <scope>NUCLEOTIDE SEQUENCE [LARGE SCALE GENOMIC DNA]</scope>
</reference>
<evidence type="ECO:0000256" key="1">
    <source>
        <dbReference type="SAM" id="MobiDB-lite"/>
    </source>
</evidence>
<dbReference type="OrthoDB" id="6591917at2759"/>
<dbReference type="Proteomes" id="UP000594454">
    <property type="component" value="Chromosome 4"/>
</dbReference>
<feature type="region of interest" description="Disordered" evidence="1">
    <location>
        <begin position="135"/>
        <end position="163"/>
    </location>
</feature>
<proteinExistence type="predicted"/>
<name>A0A7R8UXI3_HERIL</name>
<dbReference type="EMBL" id="LR899012">
    <property type="protein sequence ID" value="CAD7088924.1"/>
    <property type="molecule type" value="Genomic_DNA"/>
</dbReference>
<feature type="compositionally biased region" description="Polar residues" evidence="1">
    <location>
        <begin position="108"/>
        <end position="119"/>
    </location>
</feature>
<gene>
    <name evidence="2" type="ORF">HERILL_LOCUS11512</name>
</gene>
<protein>
    <submittedName>
        <fullName evidence="2">Uncharacterized protein</fullName>
    </submittedName>
</protein>
<evidence type="ECO:0000313" key="3">
    <source>
        <dbReference type="Proteomes" id="UP000594454"/>
    </source>
</evidence>